<dbReference type="EMBL" id="BAABAB010000015">
    <property type="protein sequence ID" value="GAA3620095.1"/>
    <property type="molecule type" value="Genomic_DNA"/>
</dbReference>
<feature type="domain" description="Calcineurin-like phosphoesterase" evidence="2">
    <location>
        <begin position="230"/>
        <end position="422"/>
    </location>
</feature>
<evidence type="ECO:0000256" key="1">
    <source>
        <dbReference type="SAM" id="SignalP"/>
    </source>
</evidence>
<feature type="domain" description="DUF5648" evidence="3">
    <location>
        <begin position="47"/>
        <end position="172"/>
    </location>
</feature>
<dbReference type="PANTHER" id="PTHR43143:SF5">
    <property type="entry name" value="SECRETED PROTEIN"/>
    <property type="match status" value="1"/>
</dbReference>
<keyword evidence="5" id="KW-1185">Reference proteome</keyword>
<dbReference type="InterPro" id="IPR051918">
    <property type="entry name" value="STPP_CPPED1"/>
</dbReference>
<name>A0ABP6ZUH2_9ACTN</name>
<keyword evidence="1" id="KW-0732">Signal</keyword>
<accession>A0ABP6ZUH2</accession>
<proteinExistence type="predicted"/>
<gene>
    <name evidence="4" type="ORF">GCM10022236_22940</name>
</gene>
<dbReference type="InterPro" id="IPR029052">
    <property type="entry name" value="Metallo-depent_PP-like"/>
</dbReference>
<feature type="chain" id="PRO_5045082993" description="Calcineurin-like phosphoesterase" evidence="1">
    <location>
        <begin position="37"/>
        <end position="492"/>
    </location>
</feature>
<evidence type="ECO:0000259" key="3">
    <source>
        <dbReference type="Pfam" id="PF18885"/>
    </source>
</evidence>
<evidence type="ECO:0000313" key="5">
    <source>
        <dbReference type="Proteomes" id="UP001501490"/>
    </source>
</evidence>
<dbReference type="RefSeq" id="WP_344804533.1">
    <property type="nucleotide sequence ID" value="NZ_BAABAB010000015.1"/>
</dbReference>
<dbReference type="PANTHER" id="PTHR43143">
    <property type="entry name" value="METALLOPHOSPHOESTERASE, CALCINEURIN SUPERFAMILY"/>
    <property type="match status" value="1"/>
</dbReference>
<evidence type="ECO:0000259" key="2">
    <source>
        <dbReference type="Pfam" id="PF00149"/>
    </source>
</evidence>
<dbReference type="InterPro" id="IPR004843">
    <property type="entry name" value="Calcineurin-like_PHP"/>
</dbReference>
<dbReference type="SUPFAM" id="SSF56300">
    <property type="entry name" value="Metallo-dependent phosphatases"/>
    <property type="match status" value="1"/>
</dbReference>
<reference evidence="5" key="1">
    <citation type="journal article" date="2019" name="Int. J. Syst. Evol. Microbiol.">
        <title>The Global Catalogue of Microorganisms (GCM) 10K type strain sequencing project: providing services to taxonomists for standard genome sequencing and annotation.</title>
        <authorList>
            <consortium name="The Broad Institute Genomics Platform"/>
            <consortium name="The Broad Institute Genome Sequencing Center for Infectious Disease"/>
            <person name="Wu L."/>
            <person name="Ma J."/>
        </authorList>
    </citation>
    <scope>NUCLEOTIDE SEQUENCE [LARGE SCALE GENOMIC DNA]</scope>
    <source>
        <strain evidence="5">JCM 16929</strain>
    </source>
</reference>
<comment type="caution">
    <text evidence="4">The sequence shown here is derived from an EMBL/GenBank/DDBJ whole genome shotgun (WGS) entry which is preliminary data.</text>
</comment>
<dbReference type="Pfam" id="PF18885">
    <property type="entry name" value="DUF5648"/>
    <property type="match status" value="1"/>
</dbReference>
<dbReference type="InterPro" id="IPR043708">
    <property type="entry name" value="DUF5648"/>
</dbReference>
<feature type="signal peptide" evidence="1">
    <location>
        <begin position="1"/>
        <end position="36"/>
    </location>
</feature>
<organism evidence="4 5">
    <name type="scientific">Microlunatus ginsengisoli</name>
    <dbReference type="NCBI Taxonomy" id="363863"/>
    <lineage>
        <taxon>Bacteria</taxon>
        <taxon>Bacillati</taxon>
        <taxon>Actinomycetota</taxon>
        <taxon>Actinomycetes</taxon>
        <taxon>Propionibacteriales</taxon>
        <taxon>Propionibacteriaceae</taxon>
        <taxon>Microlunatus</taxon>
    </lineage>
</organism>
<dbReference type="Proteomes" id="UP001501490">
    <property type="component" value="Unassembled WGS sequence"/>
</dbReference>
<evidence type="ECO:0008006" key="6">
    <source>
        <dbReference type="Google" id="ProtNLM"/>
    </source>
</evidence>
<protein>
    <recommendedName>
        <fullName evidence="6">Calcineurin-like phosphoesterase</fullName>
    </recommendedName>
</protein>
<evidence type="ECO:0000313" key="4">
    <source>
        <dbReference type="EMBL" id="GAA3620095.1"/>
    </source>
</evidence>
<dbReference type="Pfam" id="PF00149">
    <property type="entry name" value="Metallophos"/>
    <property type="match status" value="1"/>
</dbReference>
<dbReference type="Gene3D" id="3.60.21.10">
    <property type="match status" value="1"/>
</dbReference>
<sequence>MRSITGLRGRVAAVIVAALLASLANVVLMSPAPAAAASKCATLTKKVHHFYNAKRGVSVYTYNSARFAGLKKSGYADLGVIFKASSKKTGLKAVHVMYNKRTGDRIYTTSASEIKGIKKKGYVDNGVGFYVYGKSASCLYPVYRFHKGALHRYVGTSSDRAALKKQGWIEQSKVYWLSKPASVVKAPAASKPPTAPKPPAGDHSFTLAVMPDTQNEVTYPGDKRMMNRSQWLVDNAKSLKLAYVTHTGDIVNWGSVDPSQFAVAAPSFDLLAKNGIPYSLTIGNHDTAAVCKGGSACPGANTRATVRDTSAFNKYLHGGVADLAGRYEAGKLDNIFSTFTAGDRKWLMLNLELWPREGVVSWARQVVAAHPDYNVIVATHSYLTSSGAIYTKSDYGATSPQYLYDNLISKYANIKMVLCGHVGQQAHRVDYGVGKNRIDTFMLTVHSGTTNPVRLIQIDPVAGTLKTWVYAPYDKTSYPNWTVSLKSMSFVK</sequence>